<dbReference type="Gene3D" id="2.40.70.10">
    <property type="entry name" value="Acid Proteases"/>
    <property type="match status" value="2"/>
</dbReference>
<evidence type="ECO:0000313" key="11">
    <source>
        <dbReference type="Proteomes" id="UP000494040"/>
    </source>
</evidence>
<evidence type="ECO:0000256" key="3">
    <source>
        <dbReference type="ARBA" id="ARBA00022750"/>
    </source>
</evidence>
<dbReference type="Proteomes" id="UP000494040">
    <property type="component" value="Unassembled WGS sequence"/>
</dbReference>
<dbReference type="InterPro" id="IPR033121">
    <property type="entry name" value="PEPTIDASE_A1"/>
</dbReference>
<dbReference type="FunFam" id="2.40.70.10:FF:000115">
    <property type="entry name" value="Lysosomal aspartic protease"/>
    <property type="match status" value="1"/>
</dbReference>
<evidence type="ECO:0000313" key="10">
    <source>
        <dbReference type="EnsemblMetazoa" id="XP_014259891.1"/>
    </source>
</evidence>
<feature type="domain" description="Peptidase A1" evidence="9">
    <location>
        <begin position="70"/>
        <end position="389"/>
    </location>
</feature>
<keyword evidence="2 7" id="KW-0645">Protease</keyword>
<dbReference type="PANTHER" id="PTHR47966">
    <property type="entry name" value="BETA-SITE APP-CLEAVING ENZYME, ISOFORM A-RELATED"/>
    <property type="match status" value="1"/>
</dbReference>
<feature type="disulfide bond" evidence="6">
    <location>
        <begin position="314"/>
        <end position="351"/>
    </location>
</feature>
<dbReference type="InterPro" id="IPR021109">
    <property type="entry name" value="Peptidase_aspartic_dom_sf"/>
</dbReference>
<dbReference type="GO" id="GO:0004190">
    <property type="term" value="F:aspartic-type endopeptidase activity"/>
    <property type="evidence" value="ECO:0007669"/>
    <property type="project" value="UniProtKB-KW"/>
</dbReference>
<dbReference type="EnsemblMetazoa" id="XM_014404405.2">
    <property type="protein sequence ID" value="XP_014259891.1"/>
    <property type="gene ID" value="LOC106672747"/>
</dbReference>
<evidence type="ECO:0000256" key="1">
    <source>
        <dbReference type="ARBA" id="ARBA00007447"/>
    </source>
</evidence>
<dbReference type="SUPFAM" id="SSF50630">
    <property type="entry name" value="Acid proteases"/>
    <property type="match status" value="1"/>
</dbReference>
<dbReference type="InterPro" id="IPR001461">
    <property type="entry name" value="Aspartic_peptidase_A1"/>
</dbReference>
<feature type="active site" evidence="5">
    <location>
        <position position="88"/>
    </location>
</feature>
<feature type="chain" id="PRO_5035277990" description="Peptidase A1 domain-containing protein" evidence="8">
    <location>
        <begin position="19"/>
        <end position="398"/>
    </location>
</feature>
<dbReference type="GO" id="GO:0006508">
    <property type="term" value="P:proteolysis"/>
    <property type="evidence" value="ECO:0007669"/>
    <property type="project" value="UniProtKB-KW"/>
</dbReference>
<evidence type="ECO:0000256" key="8">
    <source>
        <dbReference type="SAM" id="SignalP"/>
    </source>
</evidence>
<feature type="active site" evidence="5">
    <location>
        <position position="281"/>
    </location>
</feature>
<evidence type="ECO:0000259" key="9">
    <source>
        <dbReference type="PROSITE" id="PS51767"/>
    </source>
</evidence>
<keyword evidence="4 7" id="KW-0378">Hydrolase</keyword>
<evidence type="ECO:0000256" key="2">
    <source>
        <dbReference type="ARBA" id="ARBA00022670"/>
    </source>
</evidence>
<evidence type="ECO:0000256" key="6">
    <source>
        <dbReference type="PIRSR" id="PIRSR601461-2"/>
    </source>
</evidence>
<feature type="signal peptide" evidence="8">
    <location>
        <begin position="1"/>
        <end position="18"/>
    </location>
</feature>
<comment type="similarity">
    <text evidence="1 7">Belongs to the peptidase A1 family.</text>
</comment>
<dbReference type="PROSITE" id="PS00141">
    <property type="entry name" value="ASP_PROTEASE"/>
    <property type="match status" value="2"/>
</dbReference>
<evidence type="ECO:0000256" key="7">
    <source>
        <dbReference type="RuleBase" id="RU000454"/>
    </source>
</evidence>
<dbReference type="PANTHER" id="PTHR47966:SF51">
    <property type="entry name" value="BETA-SITE APP-CLEAVING ENZYME, ISOFORM A-RELATED"/>
    <property type="match status" value="1"/>
</dbReference>
<protein>
    <recommendedName>
        <fullName evidence="9">Peptidase A1 domain-containing protein</fullName>
    </recommendedName>
</protein>
<keyword evidence="6" id="KW-1015">Disulfide bond</keyword>
<accession>A0A8I6S6H9</accession>
<sequence>MWAPLIVALAAGFCLGEAFVSVPLVKFHKGPRPISELIISNKQYMNFIRQNVLLNDRTTTPLTNVKNVEYFGEISLGTPGQKFAVIFDTGSSNFWVPSVQCRLPACMVRRRFDDQTSTTYKANGTSIRIAYGSGIMQGFLSTDTLRIGPTSVENVTFGEATRFVVNGGGSFARFDGLFGLGFPRLAKDGVRPPFQVMMDQGLVKEKIFSFYLNGDRNDSNGGEMVLGGWNDDYFDPADIEYIPLSQKTYWQFTVDKITVGVSGPPRPQLQVGPKKFEAIADTGTSLIIGPAHEVSKLHVAMGVTERNNLGYVDCNSTDRLPSVSFYINGKPYTLQPRQYVHSYTFYRTKVCITGFSGLPGLSQSWIFGDNFLRHFYTVFNVEREAVAFAPLKKNRRHH</sequence>
<reference evidence="10" key="1">
    <citation type="submission" date="2022-01" db="UniProtKB">
        <authorList>
            <consortium name="EnsemblMetazoa"/>
        </authorList>
    </citation>
    <scope>IDENTIFICATION</scope>
</reference>
<keyword evidence="3 7" id="KW-0064">Aspartyl protease</keyword>
<dbReference type="KEGG" id="clec:106672747"/>
<proteinExistence type="inferred from homology"/>
<dbReference type="AlphaFoldDB" id="A0A8I6S6H9"/>
<dbReference type="Pfam" id="PF00026">
    <property type="entry name" value="Asp"/>
    <property type="match status" value="1"/>
</dbReference>
<name>A0A8I6S6H9_CIMLE</name>
<keyword evidence="11" id="KW-1185">Reference proteome</keyword>
<dbReference type="GO" id="GO:0005764">
    <property type="term" value="C:lysosome"/>
    <property type="evidence" value="ECO:0007669"/>
    <property type="project" value="TreeGrafter"/>
</dbReference>
<gene>
    <name evidence="10" type="primary">106672747</name>
</gene>
<dbReference type="OMA" id="MKSAYTV"/>
<keyword evidence="8" id="KW-0732">Signal</keyword>
<feature type="disulfide bond" evidence="6">
    <location>
        <begin position="101"/>
        <end position="106"/>
    </location>
</feature>
<organism evidence="10 11">
    <name type="scientific">Cimex lectularius</name>
    <name type="common">Bed bug</name>
    <name type="synonym">Acanthia lectularia</name>
    <dbReference type="NCBI Taxonomy" id="79782"/>
    <lineage>
        <taxon>Eukaryota</taxon>
        <taxon>Metazoa</taxon>
        <taxon>Ecdysozoa</taxon>
        <taxon>Arthropoda</taxon>
        <taxon>Hexapoda</taxon>
        <taxon>Insecta</taxon>
        <taxon>Pterygota</taxon>
        <taxon>Neoptera</taxon>
        <taxon>Paraneoptera</taxon>
        <taxon>Hemiptera</taxon>
        <taxon>Heteroptera</taxon>
        <taxon>Panheteroptera</taxon>
        <taxon>Cimicomorpha</taxon>
        <taxon>Cimicidae</taxon>
        <taxon>Cimex</taxon>
    </lineage>
</organism>
<dbReference type="PRINTS" id="PR00792">
    <property type="entry name" value="PEPSIN"/>
</dbReference>
<dbReference type="PROSITE" id="PS51767">
    <property type="entry name" value="PEPTIDASE_A1"/>
    <property type="match status" value="1"/>
</dbReference>
<evidence type="ECO:0000256" key="5">
    <source>
        <dbReference type="PIRSR" id="PIRSR601461-1"/>
    </source>
</evidence>
<evidence type="ECO:0000256" key="4">
    <source>
        <dbReference type="ARBA" id="ARBA00022801"/>
    </source>
</evidence>
<dbReference type="InterPro" id="IPR001969">
    <property type="entry name" value="Aspartic_peptidase_AS"/>
</dbReference>
<dbReference type="OrthoDB" id="771136at2759"/>